<dbReference type="Ensembl" id="ENSACIT00000024714.1">
    <property type="protein sequence ID" value="ENSACIP00000024078.1"/>
    <property type="gene ID" value="ENSACIG00000018703.1"/>
</dbReference>
<dbReference type="GO" id="GO:0005886">
    <property type="term" value="C:plasma membrane"/>
    <property type="evidence" value="ECO:0007669"/>
    <property type="project" value="TreeGrafter"/>
</dbReference>
<dbReference type="Gene3D" id="2.60.40.10">
    <property type="entry name" value="Immunoglobulins"/>
    <property type="match status" value="1"/>
</dbReference>
<dbReference type="InterPro" id="IPR013783">
    <property type="entry name" value="Ig-like_fold"/>
</dbReference>
<evidence type="ECO:0000256" key="1">
    <source>
        <dbReference type="ARBA" id="ARBA00004370"/>
    </source>
</evidence>
<dbReference type="SUPFAM" id="SSF48726">
    <property type="entry name" value="Immunoglobulin"/>
    <property type="match status" value="1"/>
</dbReference>
<dbReference type="InterPro" id="IPR050671">
    <property type="entry name" value="CD300_family_receptors"/>
</dbReference>
<dbReference type="AlphaFoldDB" id="A0A3Q0SQR5"/>
<comment type="subcellular location">
    <subcellularLocation>
        <location evidence="1">Membrane</location>
    </subcellularLocation>
</comment>
<sequence length="187" mass="21322">VEYFVILFYFLFSFNSTEWCCVKYSVSISCPYEPQYQNNLKYICRGNRPSTCLQQALITSDNKQNGRFRLDDENVLRNFTVTIISLSQNDSGSYLCGVQSNSDLDVFTAVDSQSFTAAVTSQAGGRDVSWTLAWLNSCFHPPPLWRLRDGPGQNWSSSPVCCFLLLFMRHLTSRQPHERLQKANTVS</sequence>
<reference evidence="6" key="2">
    <citation type="submission" date="2025-09" db="UniProtKB">
        <authorList>
            <consortium name="Ensembl"/>
        </authorList>
    </citation>
    <scope>IDENTIFICATION</scope>
</reference>
<dbReference type="GO" id="GO:0004888">
    <property type="term" value="F:transmembrane signaling receptor activity"/>
    <property type="evidence" value="ECO:0007669"/>
    <property type="project" value="TreeGrafter"/>
</dbReference>
<feature type="chain" id="PRO_5018564992" description="Immunoglobulin V-set domain-containing protein" evidence="4">
    <location>
        <begin position="20"/>
        <end position="187"/>
    </location>
</feature>
<dbReference type="Proteomes" id="UP000261340">
    <property type="component" value="Unplaced"/>
</dbReference>
<reference evidence="6" key="1">
    <citation type="submission" date="2025-08" db="UniProtKB">
        <authorList>
            <consortium name="Ensembl"/>
        </authorList>
    </citation>
    <scope>IDENTIFICATION</scope>
</reference>
<keyword evidence="3" id="KW-0472">Membrane</keyword>
<evidence type="ECO:0000313" key="6">
    <source>
        <dbReference type="Ensembl" id="ENSACIP00000024078.1"/>
    </source>
</evidence>
<organism evidence="6 7">
    <name type="scientific">Amphilophus citrinellus</name>
    <name type="common">Midas cichlid</name>
    <name type="synonym">Cichlasoma citrinellum</name>
    <dbReference type="NCBI Taxonomy" id="61819"/>
    <lineage>
        <taxon>Eukaryota</taxon>
        <taxon>Metazoa</taxon>
        <taxon>Chordata</taxon>
        <taxon>Craniata</taxon>
        <taxon>Vertebrata</taxon>
        <taxon>Euteleostomi</taxon>
        <taxon>Actinopterygii</taxon>
        <taxon>Neopterygii</taxon>
        <taxon>Teleostei</taxon>
        <taxon>Neoteleostei</taxon>
        <taxon>Acanthomorphata</taxon>
        <taxon>Ovalentaria</taxon>
        <taxon>Cichlomorphae</taxon>
        <taxon>Cichliformes</taxon>
        <taxon>Cichlidae</taxon>
        <taxon>New World cichlids</taxon>
        <taxon>Cichlasomatinae</taxon>
        <taxon>Heroini</taxon>
        <taxon>Amphilophus</taxon>
    </lineage>
</organism>
<dbReference type="PANTHER" id="PTHR11860">
    <property type="entry name" value="POLYMERIC-IMMUNOGLOBULIN RECEPTOR"/>
    <property type="match status" value="1"/>
</dbReference>
<feature type="signal peptide" evidence="4">
    <location>
        <begin position="1"/>
        <end position="19"/>
    </location>
</feature>
<evidence type="ECO:0000256" key="2">
    <source>
        <dbReference type="ARBA" id="ARBA00022692"/>
    </source>
</evidence>
<accession>A0A3Q0SQR5</accession>
<keyword evidence="7" id="KW-1185">Reference proteome</keyword>
<keyword evidence="4" id="KW-0732">Signal</keyword>
<keyword evidence="2" id="KW-0812">Transmembrane</keyword>
<evidence type="ECO:0000256" key="3">
    <source>
        <dbReference type="ARBA" id="ARBA00023136"/>
    </source>
</evidence>
<dbReference type="GeneTree" id="ENSGT00970000193466"/>
<evidence type="ECO:0000313" key="7">
    <source>
        <dbReference type="Proteomes" id="UP000261340"/>
    </source>
</evidence>
<evidence type="ECO:0000256" key="4">
    <source>
        <dbReference type="SAM" id="SignalP"/>
    </source>
</evidence>
<dbReference type="InterPro" id="IPR036179">
    <property type="entry name" value="Ig-like_dom_sf"/>
</dbReference>
<dbReference type="InterPro" id="IPR013106">
    <property type="entry name" value="Ig_V-set"/>
</dbReference>
<feature type="domain" description="Immunoglobulin V-set" evidence="5">
    <location>
        <begin position="25"/>
        <end position="104"/>
    </location>
</feature>
<name>A0A3Q0SQR5_AMPCI</name>
<dbReference type="PANTHER" id="PTHR11860:SF118">
    <property type="entry name" value="CMRF35-LIKE MOLECULE 3-RELATED"/>
    <property type="match status" value="1"/>
</dbReference>
<proteinExistence type="predicted"/>
<protein>
    <recommendedName>
        <fullName evidence="5">Immunoglobulin V-set domain-containing protein</fullName>
    </recommendedName>
</protein>
<dbReference type="Pfam" id="PF07686">
    <property type="entry name" value="V-set"/>
    <property type="match status" value="1"/>
</dbReference>
<evidence type="ECO:0000259" key="5">
    <source>
        <dbReference type="Pfam" id="PF07686"/>
    </source>
</evidence>